<evidence type="ECO:0000313" key="3">
    <source>
        <dbReference type="EMBL" id="KAD3068240.1"/>
    </source>
</evidence>
<dbReference type="Proteomes" id="UP000326396">
    <property type="component" value="Linkage Group LG7"/>
</dbReference>
<keyword evidence="2" id="KW-0131">Cell cycle</keyword>
<evidence type="ECO:0000313" key="4">
    <source>
        <dbReference type="Proteomes" id="UP000326396"/>
    </source>
</evidence>
<organism evidence="3 4">
    <name type="scientific">Mikania micrantha</name>
    <name type="common">bitter vine</name>
    <dbReference type="NCBI Taxonomy" id="192012"/>
    <lineage>
        <taxon>Eukaryota</taxon>
        <taxon>Viridiplantae</taxon>
        <taxon>Streptophyta</taxon>
        <taxon>Embryophyta</taxon>
        <taxon>Tracheophyta</taxon>
        <taxon>Spermatophyta</taxon>
        <taxon>Magnoliopsida</taxon>
        <taxon>eudicotyledons</taxon>
        <taxon>Gunneridae</taxon>
        <taxon>Pentapetalae</taxon>
        <taxon>asterids</taxon>
        <taxon>campanulids</taxon>
        <taxon>Asterales</taxon>
        <taxon>Asteraceae</taxon>
        <taxon>Asteroideae</taxon>
        <taxon>Heliantheae alliance</taxon>
        <taxon>Eupatorieae</taxon>
        <taxon>Mikania</taxon>
    </lineage>
</organism>
<sequence length="154" mass="16991">MGTSNLERLIISHPVIQYHHHQTPNATNTNSPEDQNANLASNGLKIQVQSSANGEFNVINREDNDPQTPRSIEHRIPIMATCPPAPRKVARRVPVSRKRKAPFFPAKLLPAEFAVYVDAMLALNEVVYVPHTMVGDLGKSESAKKLKLLPAALD</sequence>
<keyword evidence="4" id="KW-1185">Reference proteome</keyword>
<comment type="caution">
    <text evidence="3">The sequence shown here is derived from an EMBL/GenBank/DDBJ whole genome shotgun (WGS) entry which is preliminary data.</text>
</comment>
<evidence type="ECO:0000256" key="2">
    <source>
        <dbReference type="ARBA" id="ARBA00023306"/>
    </source>
</evidence>
<name>A0A5N6M2U0_9ASTR</name>
<gene>
    <name evidence="3" type="ORF">E3N88_36120</name>
</gene>
<dbReference type="PANTHER" id="PTHR33142">
    <property type="entry name" value="CYCLIN-DEPENDENT PROTEIN KINASE INHIBITOR SMR13"/>
    <property type="match status" value="1"/>
</dbReference>
<dbReference type="GO" id="GO:0032875">
    <property type="term" value="P:regulation of DNA endoreduplication"/>
    <property type="evidence" value="ECO:0007669"/>
    <property type="project" value="InterPro"/>
</dbReference>
<dbReference type="GO" id="GO:0004860">
    <property type="term" value="F:protein kinase inhibitor activity"/>
    <property type="evidence" value="ECO:0007669"/>
    <property type="project" value="UniProtKB-KW"/>
</dbReference>
<reference evidence="3 4" key="1">
    <citation type="submission" date="2019-05" db="EMBL/GenBank/DDBJ databases">
        <title>Mikania micrantha, genome provides insights into the molecular mechanism of rapid growth.</title>
        <authorList>
            <person name="Liu B."/>
        </authorList>
    </citation>
    <scope>NUCLEOTIDE SEQUENCE [LARGE SCALE GENOMIC DNA]</scope>
    <source>
        <strain evidence="3">NLD-2019</strain>
        <tissue evidence="3">Leaf</tissue>
    </source>
</reference>
<dbReference type="PANTHER" id="PTHR33142:SF15">
    <property type="entry name" value="CYCLIN-DEPENDENT PROTEIN KINASE INHIBITOR SMR4"/>
    <property type="match status" value="1"/>
</dbReference>
<dbReference type="AlphaFoldDB" id="A0A5N6M2U0"/>
<dbReference type="EMBL" id="SZYD01000017">
    <property type="protein sequence ID" value="KAD3068240.1"/>
    <property type="molecule type" value="Genomic_DNA"/>
</dbReference>
<protein>
    <submittedName>
        <fullName evidence="3">Uncharacterized protein</fullName>
    </submittedName>
</protein>
<dbReference type="GO" id="GO:0005634">
    <property type="term" value="C:nucleus"/>
    <property type="evidence" value="ECO:0007669"/>
    <property type="project" value="TreeGrafter"/>
</dbReference>
<keyword evidence="1" id="KW-0649">Protein kinase inhibitor</keyword>
<accession>A0A5N6M2U0</accession>
<proteinExistence type="predicted"/>
<dbReference type="OrthoDB" id="1933617at2759"/>
<evidence type="ECO:0000256" key="1">
    <source>
        <dbReference type="ARBA" id="ARBA00023013"/>
    </source>
</evidence>
<dbReference type="InterPro" id="IPR040389">
    <property type="entry name" value="SMR"/>
</dbReference>